<keyword evidence="2" id="KW-1185">Reference proteome</keyword>
<proteinExistence type="predicted"/>
<gene>
    <name evidence="1" type="ORF">O181_023824</name>
</gene>
<evidence type="ECO:0000313" key="2">
    <source>
        <dbReference type="Proteomes" id="UP000765509"/>
    </source>
</evidence>
<name>A0A9Q3CF54_9BASI</name>
<sequence>MTAIGTIIKKIRILHRKGNIRLNPELVVLEDSHIQVFLMGTDYQRMYRITIYSSKKRHSTIGTNKEKRFLLDIYQFSTQDPLEELLKELKEGQFSANLTSKPKLSSLKTLSKNIIAFARGEEPSEKIRGHYIELYLDVKQPYPPMTKRTPYPESLESRKKNKKHVNELLDVYLTRKIGHNRIVEGTTPVLIT</sequence>
<organism evidence="1 2">
    <name type="scientific">Austropuccinia psidii MF-1</name>
    <dbReference type="NCBI Taxonomy" id="1389203"/>
    <lineage>
        <taxon>Eukaryota</taxon>
        <taxon>Fungi</taxon>
        <taxon>Dikarya</taxon>
        <taxon>Basidiomycota</taxon>
        <taxon>Pucciniomycotina</taxon>
        <taxon>Pucciniomycetes</taxon>
        <taxon>Pucciniales</taxon>
        <taxon>Sphaerophragmiaceae</taxon>
        <taxon>Austropuccinia</taxon>
    </lineage>
</organism>
<dbReference type="AlphaFoldDB" id="A0A9Q3CF54"/>
<dbReference type="OrthoDB" id="8022549at2759"/>
<evidence type="ECO:0000313" key="1">
    <source>
        <dbReference type="EMBL" id="MBW0484109.1"/>
    </source>
</evidence>
<comment type="caution">
    <text evidence="1">The sequence shown here is derived from an EMBL/GenBank/DDBJ whole genome shotgun (WGS) entry which is preliminary data.</text>
</comment>
<accession>A0A9Q3CF54</accession>
<reference evidence="1" key="1">
    <citation type="submission" date="2021-03" db="EMBL/GenBank/DDBJ databases">
        <title>Draft genome sequence of rust myrtle Austropuccinia psidii MF-1, a brazilian biotype.</title>
        <authorList>
            <person name="Quecine M.C."/>
            <person name="Pachon D.M.R."/>
            <person name="Bonatelli M.L."/>
            <person name="Correr F.H."/>
            <person name="Franceschini L.M."/>
            <person name="Leite T.F."/>
            <person name="Margarido G.R.A."/>
            <person name="Almeida C.A."/>
            <person name="Ferrarezi J.A."/>
            <person name="Labate C.A."/>
        </authorList>
    </citation>
    <scope>NUCLEOTIDE SEQUENCE</scope>
    <source>
        <strain evidence="1">MF-1</strain>
    </source>
</reference>
<dbReference type="EMBL" id="AVOT02007531">
    <property type="protein sequence ID" value="MBW0484109.1"/>
    <property type="molecule type" value="Genomic_DNA"/>
</dbReference>
<protein>
    <submittedName>
        <fullName evidence="1">Uncharacterized protein</fullName>
    </submittedName>
</protein>
<dbReference type="Proteomes" id="UP000765509">
    <property type="component" value="Unassembled WGS sequence"/>
</dbReference>